<sequence>MKRPSSTSPNMDKFDVSEYDGAVESTPSPPPTSSPASKKAKKSPTKPRSTPKTSYKDKRIEPSSPKGKLLAYCVKLAMKTADKGDVERMTGLNPTQTRALMREDGNGSLYNALMRVAEQM</sequence>
<evidence type="ECO:0000256" key="1">
    <source>
        <dbReference type="SAM" id="MobiDB-lite"/>
    </source>
</evidence>
<dbReference type="GeneID" id="77732121"/>
<dbReference type="AlphaFoldDB" id="A0AA38HAN9"/>
<gene>
    <name evidence="2" type="ORF">MKK02DRAFT_44408</name>
</gene>
<comment type="caution">
    <text evidence="2">The sequence shown here is derived from an EMBL/GenBank/DDBJ whole genome shotgun (WGS) entry which is preliminary data.</text>
</comment>
<dbReference type="EMBL" id="JAKWFO010000005">
    <property type="protein sequence ID" value="KAI9635711.1"/>
    <property type="molecule type" value="Genomic_DNA"/>
</dbReference>
<name>A0AA38HAN9_9TREE</name>
<evidence type="ECO:0000313" key="2">
    <source>
        <dbReference type="EMBL" id="KAI9635711.1"/>
    </source>
</evidence>
<dbReference type="RefSeq" id="XP_052945488.1">
    <property type="nucleotide sequence ID" value="XM_053092916.1"/>
</dbReference>
<proteinExistence type="predicted"/>
<reference evidence="2" key="1">
    <citation type="journal article" date="2022" name="G3 (Bethesda)">
        <title>High quality genome of the basidiomycete yeast Dioszegia hungarica PDD-24b-2 isolated from cloud water.</title>
        <authorList>
            <person name="Jarrige D."/>
            <person name="Haridas S."/>
            <person name="Bleykasten-Grosshans C."/>
            <person name="Joly M."/>
            <person name="Nadalig T."/>
            <person name="Sancelme M."/>
            <person name="Vuilleumier S."/>
            <person name="Grigoriev I.V."/>
            <person name="Amato P."/>
            <person name="Bringel F."/>
        </authorList>
    </citation>
    <scope>NUCLEOTIDE SEQUENCE</scope>
    <source>
        <strain evidence="2">PDD-24b-2</strain>
    </source>
</reference>
<organism evidence="2 3">
    <name type="scientific">Dioszegia hungarica</name>
    <dbReference type="NCBI Taxonomy" id="4972"/>
    <lineage>
        <taxon>Eukaryota</taxon>
        <taxon>Fungi</taxon>
        <taxon>Dikarya</taxon>
        <taxon>Basidiomycota</taxon>
        <taxon>Agaricomycotina</taxon>
        <taxon>Tremellomycetes</taxon>
        <taxon>Tremellales</taxon>
        <taxon>Bulleribasidiaceae</taxon>
        <taxon>Dioszegia</taxon>
    </lineage>
</organism>
<feature type="compositionally biased region" description="Polar residues" evidence="1">
    <location>
        <begin position="1"/>
        <end position="10"/>
    </location>
</feature>
<accession>A0AA38HAN9</accession>
<feature type="region of interest" description="Disordered" evidence="1">
    <location>
        <begin position="1"/>
        <end position="67"/>
    </location>
</feature>
<protein>
    <submittedName>
        <fullName evidence="2">Uncharacterized protein</fullName>
    </submittedName>
</protein>
<dbReference type="Proteomes" id="UP001164286">
    <property type="component" value="Unassembled WGS sequence"/>
</dbReference>
<keyword evidence="3" id="KW-1185">Reference proteome</keyword>
<evidence type="ECO:0000313" key="3">
    <source>
        <dbReference type="Proteomes" id="UP001164286"/>
    </source>
</evidence>